<evidence type="ECO:0000259" key="12">
    <source>
        <dbReference type="Pfam" id="PF17795"/>
    </source>
</evidence>
<feature type="repeat" description="MVP" evidence="8">
    <location>
        <begin position="182"/>
        <end position="249"/>
    </location>
</feature>
<evidence type="ECO:0000256" key="4">
    <source>
        <dbReference type="ARBA" id="ARBA00022490"/>
    </source>
</evidence>
<proteinExistence type="predicted"/>
<dbReference type="Gene3D" id="2.30.30.550">
    <property type="entry name" value="Major Vault Protein repeat"/>
    <property type="match status" value="3"/>
</dbReference>
<dbReference type="Gene3D" id="2.30.30.560">
    <property type="match status" value="1"/>
</dbReference>
<feature type="domain" description="Major vault protein repeat" evidence="9">
    <location>
        <begin position="74"/>
        <end position="116"/>
    </location>
</feature>
<dbReference type="Proteomes" id="UP000728185">
    <property type="component" value="Unassembled WGS sequence"/>
</dbReference>
<organism evidence="14 15">
    <name type="scientific">Fasciolopsis buskii</name>
    <dbReference type="NCBI Taxonomy" id="27845"/>
    <lineage>
        <taxon>Eukaryota</taxon>
        <taxon>Metazoa</taxon>
        <taxon>Spiralia</taxon>
        <taxon>Lophotrochozoa</taxon>
        <taxon>Platyhelminthes</taxon>
        <taxon>Trematoda</taxon>
        <taxon>Digenea</taxon>
        <taxon>Plagiorchiida</taxon>
        <taxon>Echinostomata</taxon>
        <taxon>Echinostomatoidea</taxon>
        <taxon>Fasciolidae</taxon>
        <taxon>Fasciolopsis</taxon>
    </lineage>
</organism>
<dbReference type="AlphaFoldDB" id="A0A8E0RRK9"/>
<dbReference type="EMBL" id="LUCM01008107">
    <property type="protein sequence ID" value="KAA0188941.1"/>
    <property type="molecule type" value="Genomic_DNA"/>
</dbReference>
<feature type="repeat" description="MVP" evidence="8">
    <location>
        <begin position="250"/>
        <end position="303"/>
    </location>
</feature>
<feature type="domain" description="Major vault protein shoulder" evidence="10">
    <location>
        <begin position="389"/>
        <end position="507"/>
    </location>
</feature>
<dbReference type="GO" id="GO:0005737">
    <property type="term" value="C:cytoplasm"/>
    <property type="evidence" value="ECO:0007669"/>
    <property type="project" value="UniProtKB-SubCell"/>
</dbReference>
<evidence type="ECO:0000256" key="3">
    <source>
        <dbReference type="ARBA" id="ARBA00018296"/>
    </source>
</evidence>
<feature type="domain" description="Major vault protein repeat" evidence="9">
    <location>
        <begin position="20"/>
        <end position="59"/>
    </location>
</feature>
<comment type="subcellular location">
    <subcellularLocation>
        <location evidence="2 8">Cytoplasm</location>
    </subcellularLocation>
    <subcellularLocation>
        <location evidence="1">Nucleus</location>
    </subcellularLocation>
</comment>
<dbReference type="Pfam" id="PF17794">
    <property type="entry name" value="Vault_2"/>
    <property type="match status" value="1"/>
</dbReference>
<evidence type="ECO:0000259" key="10">
    <source>
        <dbReference type="Pfam" id="PF11978"/>
    </source>
</evidence>
<feature type="non-terminal residue" evidence="14">
    <location>
        <position position="1"/>
    </location>
</feature>
<evidence type="ECO:0000259" key="9">
    <source>
        <dbReference type="Pfam" id="PF01505"/>
    </source>
</evidence>
<keyword evidence="6" id="KW-0539">Nucleus</keyword>
<keyword evidence="5" id="KW-0677">Repeat</keyword>
<dbReference type="PANTHER" id="PTHR14165:SF16">
    <property type="entry name" value="MAJOR VAULT PROTEIN"/>
    <property type="match status" value="1"/>
</dbReference>
<dbReference type="Pfam" id="PF17795">
    <property type="entry name" value="Vault_3"/>
    <property type="match status" value="1"/>
</dbReference>
<evidence type="ECO:0000256" key="1">
    <source>
        <dbReference type="ARBA" id="ARBA00004123"/>
    </source>
</evidence>
<dbReference type="InterPro" id="IPR021870">
    <property type="entry name" value="MVP_shoulder"/>
</dbReference>
<dbReference type="Gene3D" id="3.30.479.30">
    <property type="entry name" value="Band 7 domain"/>
    <property type="match status" value="1"/>
</dbReference>
<dbReference type="InterPro" id="IPR041136">
    <property type="entry name" value="Vault_4"/>
</dbReference>
<dbReference type="Pfam" id="PF11978">
    <property type="entry name" value="MVP_shoulder"/>
    <property type="match status" value="1"/>
</dbReference>
<dbReference type="Pfam" id="PF01505">
    <property type="entry name" value="Vault"/>
    <property type="match status" value="3"/>
</dbReference>
<evidence type="ECO:0000256" key="7">
    <source>
        <dbReference type="ARBA" id="ARBA00023274"/>
    </source>
</evidence>
<feature type="domain" description="Major vault protein repeat" evidence="13">
    <location>
        <begin position="246"/>
        <end position="294"/>
    </location>
</feature>
<dbReference type="Gene3D" id="6.10.250.720">
    <property type="match status" value="1"/>
</dbReference>
<dbReference type="OrthoDB" id="6125719at2759"/>
<dbReference type="InterPro" id="IPR043179">
    <property type="entry name" value="Vault_2_sf"/>
</dbReference>
<dbReference type="InterPro" id="IPR036013">
    <property type="entry name" value="Band_7/SPFH_dom_sf"/>
</dbReference>
<feature type="domain" description="Major vault protein repeat" evidence="11">
    <location>
        <begin position="127"/>
        <end position="174"/>
    </location>
</feature>
<feature type="domain" description="Major vault protein repeat" evidence="9">
    <location>
        <begin position="178"/>
        <end position="234"/>
    </location>
</feature>
<dbReference type="FunFam" id="3.30.479.30:FF:000010">
    <property type="entry name" value="major vault protein-like"/>
    <property type="match status" value="1"/>
</dbReference>
<dbReference type="Gene3D" id="2.30.30.620">
    <property type="match status" value="1"/>
</dbReference>
<dbReference type="FunFam" id="2.30.30.550:FF:000001">
    <property type="entry name" value="major vault protein-like"/>
    <property type="match status" value="1"/>
</dbReference>
<reference evidence="14" key="1">
    <citation type="submission" date="2019-05" db="EMBL/GenBank/DDBJ databases">
        <title>Annotation for the trematode Fasciolopsis buski.</title>
        <authorList>
            <person name="Choi Y.-J."/>
        </authorList>
    </citation>
    <scope>NUCLEOTIDE SEQUENCE</scope>
    <source>
        <strain evidence="14">HT</strain>
        <tissue evidence="14">Whole worm</tissue>
    </source>
</reference>
<gene>
    <name evidence="14" type="ORF">FBUS_10680</name>
</gene>
<dbReference type="CDD" id="cd08825">
    <property type="entry name" value="MVP_shoulder"/>
    <property type="match status" value="1"/>
</dbReference>
<evidence type="ECO:0000259" key="11">
    <source>
        <dbReference type="Pfam" id="PF17794"/>
    </source>
</evidence>
<dbReference type="InterPro" id="IPR041139">
    <property type="entry name" value="MVP_rep_dom"/>
</dbReference>
<comment type="caution">
    <text evidence="14">The sequence shown here is derived from an EMBL/GenBank/DDBJ whole genome shotgun (WGS) entry which is preliminary data.</text>
</comment>
<dbReference type="InterPro" id="IPR043023">
    <property type="entry name" value="MVP_rep_sf"/>
</dbReference>
<dbReference type="PANTHER" id="PTHR14165">
    <property type="entry name" value="MAJOR VAULT PROTEIN"/>
    <property type="match status" value="1"/>
</dbReference>
<evidence type="ECO:0000259" key="13">
    <source>
        <dbReference type="Pfam" id="PF17796"/>
    </source>
</evidence>
<evidence type="ECO:0000313" key="15">
    <source>
        <dbReference type="Proteomes" id="UP000728185"/>
    </source>
</evidence>
<feature type="repeat" description="MVP" evidence="8">
    <location>
        <begin position="77"/>
        <end position="131"/>
    </location>
</feature>
<evidence type="ECO:0000256" key="8">
    <source>
        <dbReference type="PROSITE-ProRule" id="PRU00571"/>
    </source>
</evidence>
<dbReference type="Gene3D" id="2.30.30.570">
    <property type="match status" value="1"/>
</dbReference>
<dbReference type="InterPro" id="IPR041134">
    <property type="entry name" value="Vault_2"/>
</dbReference>
<evidence type="ECO:0000256" key="2">
    <source>
        <dbReference type="ARBA" id="ARBA00004496"/>
    </source>
</evidence>
<sequence length="637" mass="71340">SAATYHPRKEVEIDAVLTATIIEPNAAICVRATDNFVDRNGIHRTCGEMWLVKEPGAYLLGVNEKLEDRRTAIVLTDQLAVHVRALKAHVDQFGRSRRRGDEWLVTSQDTDSYICDVHEQFLGTVVITVLSAHQYCVIENPADENGRPQYGKKKLVRGEASFFLRPGELLPEGIQDSYILGPDEGLILSALEQFVDELSEEQREGSTETVAKKQTMRNPGDRWMIRGPLEYIPPIQVKVFDRRQTISLDQNEGIYVRTISTGRVRAVIGQAYMLTHDEELWSKPIPPDVAELITPDVDPLPSRELLAPMALDFRMQMKRPSPDFSRVVTFKVPHNAAVQIYNFQDKRSRVEFGPTLAMLGPEEQFTKLSLSGGRPKRPNMIKTLCLMLGPDFFTDVIVVETADHARLSLQLAYNWQFVVPTPCPPGEATKLFSMPDFIGKASKAIASRIRGTVASVNFDDFHKSSSKIIRASVFGLDENHQIRGRFVFPENNLHITSIDVQSVEPVDQRTRESLQKSVQLAIEITTSSQEAAARHEADRLEQEARGCLERQKIRDEAAAEEARRALLETRVQLAALESCGQATADAKSRADAARIQSKAAVELAKLHAEATKIETVGLLSESLIYPLKVRNCCPIYY</sequence>
<dbReference type="FunFam" id="2.30.30.560:FF:000001">
    <property type="entry name" value="major vault protein-like"/>
    <property type="match status" value="1"/>
</dbReference>
<dbReference type="FunFam" id="2.30.30.570:FF:000001">
    <property type="entry name" value="major vault protein-like"/>
    <property type="match status" value="1"/>
</dbReference>
<dbReference type="GO" id="GO:1990904">
    <property type="term" value="C:ribonucleoprotein complex"/>
    <property type="evidence" value="ECO:0007669"/>
    <property type="project" value="UniProtKB-UniRule"/>
</dbReference>
<dbReference type="InterPro" id="IPR002499">
    <property type="entry name" value="Vault_N"/>
</dbReference>
<evidence type="ECO:0000256" key="6">
    <source>
        <dbReference type="ARBA" id="ARBA00023242"/>
    </source>
</evidence>
<evidence type="ECO:0000256" key="5">
    <source>
        <dbReference type="ARBA" id="ARBA00022737"/>
    </source>
</evidence>
<keyword evidence="7 8" id="KW-0687">Ribonucleoprotein</keyword>
<dbReference type="Pfam" id="PF17796">
    <property type="entry name" value="Vault_4"/>
    <property type="match status" value="1"/>
</dbReference>
<name>A0A8E0RRK9_9TREM</name>
<keyword evidence="4 8" id="KW-0963">Cytoplasm</keyword>
<feature type="repeat" description="MVP" evidence="8">
    <location>
        <begin position="24"/>
        <end position="76"/>
    </location>
</feature>
<protein>
    <recommendedName>
        <fullName evidence="3">Major vault protein</fullName>
    </recommendedName>
</protein>
<accession>A0A8E0RRK9</accession>
<dbReference type="PROSITE" id="PS51224">
    <property type="entry name" value="MVP"/>
    <property type="match status" value="4"/>
</dbReference>
<evidence type="ECO:0000313" key="14">
    <source>
        <dbReference type="EMBL" id="KAA0188941.1"/>
    </source>
</evidence>
<dbReference type="GO" id="GO:0005634">
    <property type="term" value="C:nucleus"/>
    <property type="evidence" value="ECO:0007669"/>
    <property type="project" value="UniProtKB-SubCell"/>
</dbReference>
<keyword evidence="15" id="KW-1185">Reference proteome</keyword>
<dbReference type="InterPro" id="IPR040989">
    <property type="entry name" value="Vault_3"/>
</dbReference>
<feature type="domain" description="Major vault protein repeat" evidence="12">
    <location>
        <begin position="327"/>
        <end position="388"/>
    </location>
</feature>
<dbReference type="InterPro" id="IPR039059">
    <property type="entry name" value="MVP"/>
</dbReference>